<dbReference type="InterPro" id="IPR019013">
    <property type="entry name" value="Vma21"/>
</dbReference>
<evidence type="ECO:0000256" key="6">
    <source>
        <dbReference type="SAM" id="Phobius"/>
    </source>
</evidence>
<evidence type="ECO:0000256" key="2">
    <source>
        <dbReference type="ARBA" id="ARBA00022824"/>
    </source>
</evidence>
<sequence length="87" mass="10224">TSTNVYTTLLLYSMAMFTLPFFTYFYTKRIVQYLDGDDFLSVSISVVAAVIVVHIIIIMYVWHAFKEDRQDKAIETEKSKEELKKEE</sequence>
<keyword evidence="1 6" id="KW-0812">Transmembrane</keyword>
<dbReference type="EMBL" id="GBGD01003640">
    <property type="protein sequence ID" value="JAC85249.1"/>
    <property type="molecule type" value="mRNA"/>
</dbReference>
<organism evidence="7">
    <name type="scientific">Panstrongylus megistus</name>
    <dbReference type="NCBI Taxonomy" id="65343"/>
    <lineage>
        <taxon>Eukaryota</taxon>
        <taxon>Metazoa</taxon>
        <taxon>Ecdysozoa</taxon>
        <taxon>Arthropoda</taxon>
        <taxon>Hexapoda</taxon>
        <taxon>Insecta</taxon>
        <taxon>Pterygota</taxon>
        <taxon>Neoptera</taxon>
        <taxon>Paraneoptera</taxon>
        <taxon>Hemiptera</taxon>
        <taxon>Heteroptera</taxon>
        <taxon>Panheteroptera</taxon>
        <taxon>Cimicomorpha</taxon>
        <taxon>Reduviidae</taxon>
        <taxon>Triatominae</taxon>
        <taxon>Panstrongylus</taxon>
    </lineage>
</organism>
<evidence type="ECO:0000256" key="5">
    <source>
        <dbReference type="ARBA" id="ARBA00023329"/>
    </source>
</evidence>
<dbReference type="PANTHER" id="PTHR31792:SF3">
    <property type="entry name" value="VACUOLAR ATPASE ASSEMBLY INTEGRAL MEMBRANE PROTEIN VMA21"/>
    <property type="match status" value="1"/>
</dbReference>
<evidence type="ECO:0000256" key="3">
    <source>
        <dbReference type="ARBA" id="ARBA00022989"/>
    </source>
</evidence>
<dbReference type="PANTHER" id="PTHR31792">
    <property type="entry name" value="VACUOLAR ATPASE ASSEMBLY INTEGRAL MEMBRANE PROTEIN VMA21"/>
    <property type="match status" value="1"/>
</dbReference>
<evidence type="ECO:0000313" key="7">
    <source>
        <dbReference type="EMBL" id="JAC85249.1"/>
    </source>
</evidence>
<name>A0A069DVB5_9HEMI</name>
<dbReference type="GO" id="GO:0005789">
    <property type="term" value="C:endoplasmic reticulum membrane"/>
    <property type="evidence" value="ECO:0007669"/>
    <property type="project" value="TreeGrafter"/>
</dbReference>
<keyword evidence="5" id="KW-0968">Cytoplasmic vesicle</keyword>
<feature type="non-terminal residue" evidence="7">
    <location>
        <position position="1"/>
    </location>
</feature>
<proteinExistence type="evidence at transcript level"/>
<dbReference type="GO" id="GO:0031410">
    <property type="term" value="C:cytoplasmic vesicle"/>
    <property type="evidence" value="ECO:0007669"/>
    <property type="project" value="UniProtKB-KW"/>
</dbReference>
<protein>
    <submittedName>
        <fullName evidence="7">Putative membrane protein</fullName>
    </submittedName>
</protein>
<evidence type="ECO:0000256" key="1">
    <source>
        <dbReference type="ARBA" id="ARBA00022692"/>
    </source>
</evidence>
<keyword evidence="4 6" id="KW-0472">Membrane</keyword>
<keyword evidence="3 6" id="KW-1133">Transmembrane helix</keyword>
<dbReference type="GO" id="GO:0070072">
    <property type="term" value="P:vacuolar proton-transporting V-type ATPase complex assembly"/>
    <property type="evidence" value="ECO:0007669"/>
    <property type="project" value="InterPro"/>
</dbReference>
<keyword evidence="2" id="KW-0256">Endoplasmic reticulum</keyword>
<feature type="transmembrane region" description="Helical" evidence="6">
    <location>
        <begin position="39"/>
        <end position="62"/>
    </location>
</feature>
<dbReference type="AlphaFoldDB" id="A0A069DVB5"/>
<reference evidence="7" key="1">
    <citation type="journal article" date="2015" name="J. Med. Entomol.">
        <title>A Deep Insight Into the Sialotranscriptome of the Chagas Disease Vector, Panstrongylus megistus (Hemiptera: Heteroptera).</title>
        <authorList>
            <person name="Ribeiro J.M."/>
            <person name="Schwarz A."/>
            <person name="Francischetti I.M."/>
        </authorList>
    </citation>
    <scope>NUCLEOTIDE SEQUENCE</scope>
    <source>
        <tissue evidence="7">Salivary glands</tissue>
    </source>
</reference>
<feature type="transmembrane region" description="Helical" evidence="6">
    <location>
        <begin position="6"/>
        <end position="27"/>
    </location>
</feature>
<evidence type="ECO:0000256" key="4">
    <source>
        <dbReference type="ARBA" id="ARBA00023136"/>
    </source>
</evidence>
<dbReference type="Pfam" id="PF09446">
    <property type="entry name" value="VMA21"/>
    <property type="match status" value="1"/>
</dbReference>
<accession>A0A069DVB5</accession>